<name>A0A0F3GIJ0_9BACT</name>
<dbReference type="Proteomes" id="UP000033423">
    <property type="component" value="Unassembled WGS sequence"/>
</dbReference>
<evidence type="ECO:0000313" key="1">
    <source>
        <dbReference type="EMBL" id="KJU81652.1"/>
    </source>
</evidence>
<accession>A0A0F3GIJ0</accession>
<keyword evidence="2" id="KW-1185">Reference proteome</keyword>
<organism evidence="1 2">
    <name type="scientific">Candidatus Magnetobacterium bavaricum</name>
    <dbReference type="NCBI Taxonomy" id="29290"/>
    <lineage>
        <taxon>Bacteria</taxon>
        <taxon>Pseudomonadati</taxon>
        <taxon>Nitrospirota</taxon>
        <taxon>Thermodesulfovibrionia</taxon>
        <taxon>Thermodesulfovibrionales</taxon>
        <taxon>Candidatus Magnetobacteriaceae</taxon>
        <taxon>Candidatus Magnetobacterium</taxon>
    </lineage>
</organism>
<proteinExistence type="predicted"/>
<comment type="caution">
    <text evidence="1">The sequence shown here is derived from an EMBL/GenBank/DDBJ whole genome shotgun (WGS) entry which is preliminary data.</text>
</comment>
<evidence type="ECO:0000313" key="2">
    <source>
        <dbReference type="Proteomes" id="UP000033423"/>
    </source>
</evidence>
<reference evidence="1 2" key="1">
    <citation type="submission" date="2015-02" db="EMBL/GenBank/DDBJ databases">
        <title>Single-cell genomics of uncultivated deep-branching MTB reveals a conserved set of magnetosome genes.</title>
        <authorList>
            <person name="Kolinko S."/>
            <person name="Richter M."/>
            <person name="Glockner F.O."/>
            <person name="Brachmann A."/>
            <person name="Schuler D."/>
        </authorList>
    </citation>
    <scope>NUCLEOTIDE SEQUENCE [LARGE SCALE GENOMIC DNA]</scope>
    <source>
        <strain evidence="1">TM-1</strain>
    </source>
</reference>
<sequence>MAALTSVKTSFSVNLLFFSPSVFKDHPNSSCHVAPSSISSFFLRTSFSSGPSCSTSVSRF</sequence>
<protein>
    <submittedName>
        <fullName evidence="1">Uncharacterized protein</fullName>
    </submittedName>
</protein>
<dbReference type="EMBL" id="LACI01002615">
    <property type="protein sequence ID" value="KJU81652.1"/>
    <property type="molecule type" value="Genomic_DNA"/>
</dbReference>
<dbReference type="AlphaFoldDB" id="A0A0F3GIJ0"/>
<gene>
    <name evidence="1" type="ORF">MBAV_006155</name>
</gene>